<evidence type="ECO:0000313" key="3">
    <source>
        <dbReference type="Proteomes" id="UP001500582"/>
    </source>
</evidence>
<name>A0ABP8GD52_9SPHI</name>
<accession>A0ABP8GD52</accession>
<feature type="signal peptide" evidence="1">
    <location>
        <begin position="1"/>
        <end position="22"/>
    </location>
</feature>
<dbReference type="EMBL" id="BAABFT010000005">
    <property type="protein sequence ID" value="GAA4322073.1"/>
    <property type="molecule type" value="Genomic_DNA"/>
</dbReference>
<sequence length="134" mass="15314">MKTLKFCIVIFSLLIIANSTFAQTSIKSIQIQFVSFYTTIDVNVDCEYFGQAFSEKKVKNVTNKLKDFDGFLKELKPSKNNIRPDVRAKIIIFRKNGIKDTLCFDGRNLGEYNGKPVVIGTNFQKYIKNIVGEK</sequence>
<proteinExistence type="predicted"/>
<reference evidence="3" key="1">
    <citation type="journal article" date="2019" name="Int. J. Syst. Evol. Microbiol.">
        <title>The Global Catalogue of Microorganisms (GCM) 10K type strain sequencing project: providing services to taxonomists for standard genome sequencing and annotation.</title>
        <authorList>
            <consortium name="The Broad Institute Genomics Platform"/>
            <consortium name="The Broad Institute Genome Sequencing Center for Infectious Disease"/>
            <person name="Wu L."/>
            <person name="Ma J."/>
        </authorList>
    </citation>
    <scope>NUCLEOTIDE SEQUENCE [LARGE SCALE GENOMIC DNA]</scope>
    <source>
        <strain evidence="3">JCM 17705</strain>
    </source>
</reference>
<feature type="chain" id="PRO_5046534860" evidence="1">
    <location>
        <begin position="23"/>
        <end position="134"/>
    </location>
</feature>
<gene>
    <name evidence="2" type="ORF">GCM10023149_22170</name>
</gene>
<evidence type="ECO:0000313" key="2">
    <source>
        <dbReference type="EMBL" id="GAA4322073.1"/>
    </source>
</evidence>
<protein>
    <submittedName>
        <fullName evidence="2">Uncharacterized protein</fullName>
    </submittedName>
</protein>
<organism evidence="2 3">
    <name type="scientific">Mucilaginibacter gynuensis</name>
    <dbReference type="NCBI Taxonomy" id="1302236"/>
    <lineage>
        <taxon>Bacteria</taxon>
        <taxon>Pseudomonadati</taxon>
        <taxon>Bacteroidota</taxon>
        <taxon>Sphingobacteriia</taxon>
        <taxon>Sphingobacteriales</taxon>
        <taxon>Sphingobacteriaceae</taxon>
        <taxon>Mucilaginibacter</taxon>
    </lineage>
</organism>
<keyword evidence="1" id="KW-0732">Signal</keyword>
<evidence type="ECO:0000256" key="1">
    <source>
        <dbReference type="SAM" id="SignalP"/>
    </source>
</evidence>
<comment type="caution">
    <text evidence="2">The sequence shown here is derived from an EMBL/GenBank/DDBJ whole genome shotgun (WGS) entry which is preliminary data.</text>
</comment>
<keyword evidence="3" id="KW-1185">Reference proteome</keyword>
<dbReference type="RefSeq" id="WP_345211134.1">
    <property type="nucleotide sequence ID" value="NZ_BAABFT010000005.1"/>
</dbReference>
<dbReference type="Proteomes" id="UP001500582">
    <property type="component" value="Unassembled WGS sequence"/>
</dbReference>